<evidence type="ECO:0000313" key="2">
    <source>
        <dbReference type="WBParaSite" id="Hba_00372"/>
    </source>
</evidence>
<dbReference type="WBParaSite" id="Hba_00372">
    <property type="protein sequence ID" value="Hba_00372"/>
    <property type="gene ID" value="Hba_00372"/>
</dbReference>
<evidence type="ECO:0000313" key="1">
    <source>
        <dbReference type="Proteomes" id="UP000095283"/>
    </source>
</evidence>
<dbReference type="AlphaFoldDB" id="A0A1I7W6V4"/>
<organism evidence="1 2">
    <name type="scientific">Heterorhabditis bacteriophora</name>
    <name type="common">Entomopathogenic nematode worm</name>
    <dbReference type="NCBI Taxonomy" id="37862"/>
    <lineage>
        <taxon>Eukaryota</taxon>
        <taxon>Metazoa</taxon>
        <taxon>Ecdysozoa</taxon>
        <taxon>Nematoda</taxon>
        <taxon>Chromadorea</taxon>
        <taxon>Rhabditida</taxon>
        <taxon>Rhabditina</taxon>
        <taxon>Rhabditomorpha</taxon>
        <taxon>Strongyloidea</taxon>
        <taxon>Heterorhabditidae</taxon>
        <taxon>Heterorhabditis</taxon>
    </lineage>
</organism>
<proteinExistence type="predicted"/>
<dbReference type="Proteomes" id="UP000095283">
    <property type="component" value="Unplaced"/>
</dbReference>
<protein>
    <submittedName>
        <fullName evidence="2">Ovule protein</fullName>
    </submittedName>
</protein>
<keyword evidence="1" id="KW-1185">Reference proteome</keyword>
<reference evidence="2" key="1">
    <citation type="submission" date="2016-11" db="UniProtKB">
        <authorList>
            <consortium name="WormBaseParasite"/>
        </authorList>
    </citation>
    <scope>IDENTIFICATION</scope>
</reference>
<sequence>MSMTDNALERHEGRRLMLWKHDLMKISWNSWERFIGRRLNICISLLARQRKKKFLWKIVTGDEK</sequence>
<accession>A0A1I7W6V4</accession>
<name>A0A1I7W6V4_HETBA</name>